<dbReference type="Gene3D" id="3.40.50.1390">
    <property type="entry name" value="Resolvase, N-terminal catalytic domain"/>
    <property type="match status" value="1"/>
</dbReference>
<dbReference type="Proteomes" id="UP000602260">
    <property type="component" value="Unassembled WGS sequence"/>
</dbReference>
<keyword evidence="2" id="KW-0229">DNA integration</keyword>
<organism evidence="8 9">
    <name type="scientific">Flintibacter faecis</name>
    <dbReference type="NCBI Taxonomy" id="2763047"/>
    <lineage>
        <taxon>Bacteria</taxon>
        <taxon>Bacillati</taxon>
        <taxon>Bacillota</taxon>
        <taxon>Clostridia</taxon>
        <taxon>Eubacteriales</taxon>
        <taxon>Flintibacter</taxon>
    </lineage>
</organism>
<evidence type="ECO:0000256" key="1">
    <source>
        <dbReference type="ARBA" id="ARBA00009913"/>
    </source>
</evidence>
<accession>A0A8J6M3U7</accession>
<dbReference type="SUPFAM" id="SSF53041">
    <property type="entry name" value="Resolvase-like"/>
    <property type="match status" value="1"/>
</dbReference>
<dbReference type="EMBL" id="JACOPN010000003">
    <property type="protein sequence ID" value="MBC5716868.1"/>
    <property type="molecule type" value="Genomic_DNA"/>
</dbReference>
<reference evidence="8" key="1">
    <citation type="submission" date="2020-08" db="EMBL/GenBank/DDBJ databases">
        <title>Genome public.</title>
        <authorList>
            <person name="Liu C."/>
            <person name="Sun Q."/>
        </authorList>
    </citation>
    <scope>NUCLEOTIDE SEQUENCE</scope>
    <source>
        <strain evidence="8">BX5</strain>
    </source>
</reference>
<evidence type="ECO:0000256" key="3">
    <source>
        <dbReference type="ARBA" id="ARBA00023125"/>
    </source>
</evidence>
<comment type="caution">
    <text evidence="8">The sequence shown here is derived from an EMBL/GenBank/DDBJ whole genome shotgun (WGS) entry which is preliminary data.</text>
</comment>
<evidence type="ECO:0000256" key="5">
    <source>
        <dbReference type="PIRSR" id="PIRSR606118-50"/>
    </source>
</evidence>
<dbReference type="InterPro" id="IPR036162">
    <property type="entry name" value="Resolvase-like_N_sf"/>
</dbReference>
<dbReference type="RefSeq" id="WP_186878204.1">
    <property type="nucleotide sequence ID" value="NZ_JACOPN010000003.1"/>
</dbReference>
<comment type="similarity">
    <text evidence="1">Belongs to the site-specific recombinase resolvase family.</text>
</comment>
<evidence type="ECO:0000256" key="2">
    <source>
        <dbReference type="ARBA" id="ARBA00022908"/>
    </source>
</evidence>
<name>A0A8J6M3U7_9FIRM</name>
<dbReference type="PANTHER" id="PTHR30461:SF26">
    <property type="entry name" value="RESOLVASE HOMOLOG YNEB"/>
    <property type="match status" value="1"/>
</dbReference>
<feature type="domain" description="Resolvase/invertase-type recombinase catalytic" evidence="7">
    <location>
        <begin position="4"/>
        <end position="149"/>
    </location>
</feature>
<keyword evidence="4" id="KW-0233">DNA recombination</keyword>
<dbReference type="Pfam" id="PF00239">
    <property type="entry name" value="Resolvase"/>
    <property type="match status" value="1"/>
</dbReference>
<evidence type="ECO:0000256" key="6">
    <source>
        <dbReference type="PROSITE-ProRule" id="PRU10137"/>
    </source>
</evidence>
<dbReference type="PROSITE" id="PS00397">
    <property type="entry name" value="RECOMBINASES_1"/>
    <property type="match status" value="1"/>
</dbReference>
<dbReference type="PROSITE" id="PS51736">
    <property type="entry name" value="RECOMBINASES_3"/>
    <property type="match status" value="1"/>
</dbReference>
<evidence type="ECO:0000313" key="8">
    <source>
        <dbReference type="EMBL" id="MBC5716868.1"/>
    </source>
</evidence>
<dbReference type="PANTHER" id="PTHR30461">
    <property type="entry name" value="DNA-INVERTASE FROM LAMBDOID PROPHAGE"/>
    <property type="match status" value="1"/>
</dbReference>
<dbReference type="InterPro" id="IPR050639">
    <property type="entry name" value="SSR_resolvase"/>
</dbReference>
<feature type="active site" description="O-(5'-phospho-DNA)-serine intermediate" evidence="5 6">
    <location>
        <position position="12"/>
    </location>
</feature>
<dbReference type="InterPro" id="IPR006119">
    <property type="entry name" value="Resolv_N"/>
</dbReference>
<evidence type="ECO:0000256" key="4">
    <source>
        <dbReference type="ARBA" id="ARBA00023172"/>
    </source>
</evidence>
<keyword evidence="9" id="KW-1185">Reference proteome</keyword>
<proteinExistence type="inferred from homology"/>
<dbReference type="GO" id="GO:0015074">
    <property type="term" value="P:DNA integration"/>
    <property type="evidence" value="ECO:0007669"/>
    <property type="project" value="UniProtKB-KW"/>
</dbReference>
<dbReference type="CDD" id="cd03768">
    <property type="entry name" value="SR_ResInv"/>
    <property type="match status" value="1"/>
</dbReference>
<dbReference type="GO" id="GO:0003677">
    <property type="term" value="F:DNA binding"/>
    <property type="evidence" value="ECO:0007669"/>
    <property type="project" value="UniProtKB-KW"/>
</dbReference>
<dbReference type="AlphaFoldDB" id="A0A8J6M3U7"/>
<protein>
    <submittedName>
        <fullName evidence="8">Recombinase family protein</fullName>
    </submittedName>
</protein>
<dbReference type="GO" id="GO:0000150">
    <property type="term" value="F:DNA strand exchange activity"/>
    <property type="evidence" value="ECO:0007669"/>
    <property type="project" value="InterPro"/>
</dbReference>
<gene>
    <name evidence="8" type="ORF">H8S55_05970</name>
</gene>
<evidence type="ECO:0000313" key="9">
    <source>
        <dbReference type="Proteomes" id="UP000602260"/>
    </source>
</evidence>
<sequence>MSNKKFGYARVSTAEQNEDRQVLELLEYGIEERDIYLDKQSGRSFERTNYMSLRNSILRNGDILVVKSIDRFGRNYSGIRTEWEYLTKTLGVDIVVLDTPILDTTRYKDLLGSVITDIVLAVLSFGAQLEVDTKSKAQAEGIAAAHLKGVKFGRPKCSVKDWDIYYPKWKQGEITAVECYRQLGVSASTFYRLVHEFESEGKAR</sequence>
<dbReference type="InterPro" id="IPR006118">
    <property type="entry name" value="Recombinase_CS"/>
</dbReference>
<keyword evidence="3" id="KW-0238">DNA-binding</keyword>
<evidence type="ECO:0000259" key="7">
    <source>
        <dbReference type="PROSITE" id="PS51736"/>
    </source>
</evidence>
<dbReference type="SMART" id="SM00857">
    <property type="entry name" value="Resolvase"/>
    <property type="match status" value="1"/>
</dbReference>